<comment type="similarity">
    <text evidence="1">Belongs to the short-chain dehydrogenases/reductases (SDR) family.</text>
</comment>
<organism evidence="3 4">
    <name type="scientific">Winogradskya humida</name>
    <dbReference type="NCBI Taxonomy" id="113566"/>
    <lineage>
        <taxon>Bacteria</taxon>
        <taxon>Bacillati</taxon>
        <taxon>Actinomycetota</taxon>
        <taxon>Actinomycetes</taxon>
        <taxon>Micromonosporales</taxon>
        <taxon>Micromonosporaceae</taxon>
        <taxon>Winogradskya</taxon>
    </lineage>
</organism>
<keyword evidence="4" id="KW-1185">Reference proteome</keyword>
<evidence type="ECO:0000313" key="3">
    <source>
        <dbReference type="EMBL" id="GIE23135.1"/>
    </source>
</evidence>
<dbReference type="RefSeq" id="WP_203840185.1">
    <property type="nucleotide sequence ID" value="NZ_BAAATV010000014.1"/>
</dbReference>
<dbReference type="SUPFAM" id="SSF51735">
    <property type="entry name" value="NAD(P)-binding Rossmann-fold domains"/>
    <property type="match status" value="1"/>
</dbReference>
<name>A0ABQ3ZX10_9ACTN</name>
<dbReference type="Proteomes" id="UP000603200">
    <property type="component" value="Unassembled WGS sequence"/>
</dbReference>
<gene>
    <name evidence="3" type="ORF">Ahu01nite_062370</name>
</gene>
<comment type="caution">
    <text evidence="3">The sequence shown here is derived from an EMBL/GenBank/DDBJ whole genome shotgun (WGS) entry which is preliminary data.</text>
</comment>
<protein>
    <recommendedName>
        <fullName evidence="5">Short subunit dehydrogenase</fullName>
    </recommendedName>
</protein>
<evidence type="ECO:0008006" key="5">
    <source>
        <dbReference type="Google" id="ProtNLM"/>
    </source>
</evidence>
<sequence>MLTCKHVETVENSVQNVLITGGSDGIGLGLAARFQAGGSTVLIAGRSLAKLETAAEAYPGLTTFAGDVGRPESREELAAHVRATMPGLDLLINNAGVQRRTALAADDAPWKQRQAEIDILLAGPGASHGVPVDDFCNTVVRVLATGAAEEIGYGPTGTPEFHARLMAGATAFRESATRFPVAVYG</sequence>
<evidence type="ECO:0000313" key="4">
    <source>
        <dbReference type="Proteomes" id="UP000603200"/>
    </source>
</evidence>
<proteinExistence type="inferred from homology"/>
<reference evidence="3 4" key="1">
    <citation type="submission" date="2021-01" db="EMBL/GenBank/DDBJ databases">
        <title>Whole genome shotgun sequence of Actinoplanes humidus NBRC 14915.</title>
        <authorList>
            <person name="Komaki H."/>
            <person name="Tamura T."/>
        </authorList>
    </citation>
    <scope>NUCLEOTIDE SEQUENCE [LARGE SCALE GENOMIC DNA]</scope>
    <source>
        <strain evidence="3 4">NBRC 14915</strain>
    </source>
</reference>
<dbReference type="EMBL" id="BOMN01000087">
    <property type="protein sequence ID" value="GIE23135.1"/>
    <property type="molecule type" value="Genomic_DNA"/>
</dbReference>
<dbReference type="InterPro" id="IPR002347">
    <property type="entry name" value="SDR_fam"/>
</dbReference>
<keyword evidence="2" id="KW-0560">Oxidoreductase</keyword>
<evidence type="ECO:0000256" key="2">
    <source>
        <dbReference type="ARBA" id="ARBA00023002"/>
    </source>
</evidence>
<accession>A0ABQ3ZX10</accession>
<dbReference type="PRINTS" id="PR00081">
    <property type="entry name" value="GDHRDH"/>
</dbReference>
<evidence type="ECO:0000256" key="1">
    <source>
        <dbReference type="ARBA" id="ARBA00006484"/>
    </source>
</evidence>
<dbReference type="InterPro" id="IPR036291">
    <property type="entry name" value="NAD(P)-bd_dom_sf"/>
</dbReference>
<dbReference type="PANTHER" id="PTHR44196:SF1">
    <property type="entry name" value="DEHYDROGENASE_REDUCTASE SDR FAMILY MEMBER 7B"/>
    <property type="match status" value="1"/>
</dbReference>
<dbReference type="PANTHER" id="PTHR44196">
    <property type="entry name" value="DEHYDROGENASE/REDUCTASE SDR FAMILY MEMBER 7B"/>
    <property type="match status" value="1"/>
</dbReference>
<dbReference type="Pfam" id="PF00106">
    <property type="entry name" value="adh_short"/>
    <property type="match status" value="1"/>
</dbReference>
<dbReference type="Gene3D" id="3.40.50.720">
    <property type="entry name" value="NAD(P)-binding Rossmann-like Domain"/>
    <property type="match status" value="1"/>
</dbReference>